<dbReference type="Proteomes" id="UP001623330">
    <property type="component" value="Unassembled WGS sequence"/>
</dbReference>
<proteinExistence type="predicted"/>
<dbReference type="Pfam" id="PF05032">
    <property type="entry name" value="Spo12"/>
    <property type="match status" value="1"/>
</dbReference>
<accession>A0ABR4NP04</accession>
<feature type="compositionally biased region" description="Polar residues" evidence="1">
    <location>
        <begin position="1"/>
        <end position="20"/>
    </location>
</feature>
<evidence type="ECO:0000313" key="2">
    <source>
        <dbReference type="EMBL" id="KAL3229685.1"/>
    </source>
</evidence>
<sequence length="137" mass="15373">MINTQTNTDDAPSRRPSNADVQPKPLSQLGLHTEYNEGDNLHRSLFKSVENAGCRSRKSPFCIKKERNSDNVGCHHMGRETAKIPKLRSKFASPTDRLLSPCSKKLNDHKAKIFGSKSKPVKLSFTEKNNMDSDDSM</sequence>
<evidence type="ECO:0000313" key="3">
    <source>
        <dbReference type="Proteomes" id="UP001623330"/>
    </source>
</evidence>
<evidence type="ECO:0000256" key="1">
    <source>
        <dbReference type="SAM" id="MobiDB-lite"/>
    </source>
</evidence>
<protein>
    <submittedName>
        <fullName evidence="2">Protein BNS1</fullName>
    </submittedName>
</protein>
<reference evidence="2 3" key="1">
    <citation type="submission" date="2024-05" db="EMBL/GenBank/DDBJ databases">
        <title>Long read based assembly of the Candida bracarensis genome reveals expanded adhesin content.</title>
        <authorList>
            <person name="Marcet-Houben M."/>
            <person name="Ksiezopolska E."/>
            <person name="Gabaldon T."/>
        </authorList>
    </citation>
    <scope>NUCLEOTIDE SEQUENCE [LARGE SCALE GENOMIC DNA]</scope>
    <source>
        <strain evidence="2 3">CBM6</strain>
    </source>
</reference>
<keyword evidence="3" id="KW-1185">Reference proteome</keyword>
<feature type="region of interest" description="Disordered" evidence="1">
    <location>
        <begin position="1"/>
        <end position="32"/>
    </location>
</feature>
<dbReference type="InterPro" id="IPR007727">
    <property type="entry name" value="Spo12"/>
</dbReference>
<dbReference type="EMBL" id="JBEVYD010000011">
    <property type="protein sequence ID" value="KAL3229685.1"/>
    <property type="molecule type" value="Genomic_DNA"/>
</dbReference>
<name>A0ABR4NP04_9SACH</name>
<gene>
    <name evidence="2" type="ORF">RNJ44_01821</name>
</gene>
<comment type="caution">
    <text evidence="2">The sequence shown here is derived from an EMBL/GenBank/DDBJ whole genome shotgun (WGS) entry which is preliminary data.</text>
</comment>
<organism evidence="2 3">
    <name type="scientific">Nakaseomyces bracarensis</name>
    <dbReference type="NCBI Taxonomy" id="273131"/>
    <lineage>
        <taxon>Eukaryota</taxon>
        <taxon>Fungi</taxon>
        <taxon>Dikarya</taxon>
        <taxon>Ascomycota</taxon>
        <taxon>Saccharomycotina</taxon>
        <taxon>Saccharomycetes</taxon>
        <taxon>Saccharomycetales</taxon>
        <taxon>Saccharomycetaceae</taxon>
        <taxon>Nakaseomyces</taxon>
    </lineage>
</organism>